<dbReference type="Proteomes" id="UP001303473">
    <property type="component" value="Unassembled WGS sequence"/>
</dbReference>
<comment type="caution">
    <text evidence="9">The sequence shown here is derived from an EMBL/GenBank/DDBJ whole genome shotgun (WGS) entry which is preliminary data.</text>
</comment>
<evidence type="ECO:0000256" key="2">
    <source>
        <dbReference type="ARBA" id="ARBA00022692"/>
    </source>
</evidence>
<keyword evidence="10" id="KW-1185">Reference proteome</keyword>
<keyword evidence="4 7" id="KW-0472">Membrane</keyword>
<dbReference type="InterPro" id="IPR049326">
    <property type="entry name" value="Rhodopsin_dom_fungi"/>
</dbReference>
<feature type="domain" description="Rhodopsin" evidence="8">
    <location>
        <begin position="30"/>
        <end position="257"/>
    </location>
</feature>
<evidence type="ECO:0000256" key="3">
    <source>
        <dbReference type="ARBA" id="ARBA00022989"/>
    </source>
</evidence>
<keyword evidence="3 7" id="KW-1133">Transmembrane helix</keyword>
<dbReference type="Pfam" id="PF20684">
    <property type="entry name" value="Fung_rhodopsin"/>
    <property type="match status" value="1"/>
</dbReference>
<gene>
    <name evidence="9" type="ORF">QBC46DRAFT_427091</name>
</gene>
<feature type="transmembrane region" description="Helical" evidence="7">
    <location>
        <begin position="161"/>
        <end position="183"/>
    </location>
</feature>
<sequence>MSDMGQNHGPQLNAVVWLMVAVSALFLMTRLYLKIRQKRGLWWDDYVLLLAWIALVAQAILVSYVISLGYGQRSIPQESLPKLGRPINIVSTLLIAANLWSKTSFAITLLRLPSVWMRILIWFIILSLNGSLGASAIFVWIACTPLGRRDSCISVGMSINYGIFSCAYSAAMDVALAFLPWKYIWSMQMSKREKIGVVVAMSMGIFAGTAAAVKTTTIPLVNSPDPTASVQLIAWGNAEAAICIMASCIPILRALVRGSLSPGAPMGYETPGGIRLGESVIGSNEDRTQTLLSPPQMSQRSEFNSPGSDKVLSNQNTHSTETSTSNYRNGWSDDDSIELTTYHTRARTPVEFICRDGRLEAHYRHVLKNADRAYGYICWCRPPFPDANVEAIGGNGLQARCDAGRTCLCNKPAQDHPDHPWITTCAGRCKFFSQHNHVQLRDPANFRTHSGYEGLGVLEVLENLLLDFVEADSSWQEQWVVCEALGFFMLTDMIDPLRNIDDPDSIRHTIHLIGCTFLAMLARLEREELLAENSGVRNLGLVMAVYMKVAADMRDDDLFEEAGEETSELKNPAGSTKAFKFNIGDFDDYILAYANKYGIPLTGPHDTGEIAAGCDGKVEPPVSTLMGGDKMDITTWSRSERKALSSTGRDPLSKREIEAIRKGKVLECC</sequence>
<evidence type="ECO:0000259" key="8">
    <source>
        <dbReference type="Pfam" id="PF20684"/>
    </source>
</evidence>
<feature type="transmembrane region" description="Helical" evidence="7">
    <location>
        <begin position="45"/>
        <end position="66"/>
    </location>
</feature>
<reference evidence="10" key="1">
    <citation type="journal article" date="2023" name="Mol. Phylogenet. Evol.">
        <title>Genome-scale phylogeny and comparative genomics of the fungal order Sordariales.</title>
        <authorList>
            <person name="Hensen N."/>
            <person name="Bonometti L."/>
            <person name="Westerberg I."/>
            <person name="Brannstrom I.O."/>
            <person name="Guillou S."/>
            <person name="Cros-Aarteil S."/>
            <person name="Calhoun S."/>
            <person name="Haridas S."/>
            <person name="Kuo A."/>
            <person name="Mondo S."/>
            <person name="Pangilinan J."/>
            <person name="Riley R."/>
            <person name="LaButti K."/>
            <person name="Andreopoulos B."/>
            <person name="Lipzen A."/>
            <person name="Chen C."/>
            <person name="Yan M."/>
            <person name="Daum C."/>
            <person name="Ng V."/>
            <person name="Clum A."/>
            <person name="Steindorff A."/>
            <person name="Ohm R.A."/>
            <person name="Martin F."/>
            <person name="Silar P."/>
            <person name="Natvig D.O."/>
            <person name="Lalanne C."/>
            <person name="Gautier V."/>
            <person name="Ament-Velasquez S.L."/>
            <person name="Kruys A."/>
            <person name="Hutchinson M.I."/>
            <person name="Powell A.J."/>
            <person name="Barry K."/>
            <person name="Miller A.N."/>
            <person name="Grigoriev I.V."/>
            <person name="Debuchy R."/>
            <person name="Gladieux P."/>
            <person name="Hiltunen Thoren M."/>
            <person name="Johannesson H."/>
        </authorList>
    </citation>
    <scope>NUCLEOTIDE SEQUENCE [LARGE SCALE GENOMIC DNA]</scope>
    <source>
        <strain evidence="10">CBS 340.73</strain>
    </source>
</reference>
<evidence type="ECO:0000256" key="1">
    <source>
        <dbReference type="ARBA" id="ARBA00004141"/>
    </source>
</evidence>
<feature type="transmembrane region" description="Helical" evidence="7">
    <location>
        <begin position="12"/>
        <end position="33"/>
    </location>
</feature>
<dbReference type="AlphaFoldDB" id="A0AAN6RZ62"/>
<evidence type="ECO:0000256" key="7">
    <source>
        <dbReference type="SAM" id="Phobius"/>
    </source>
</evidence>
<organism evidence="9 10">
    <name type="scientific">Diplogelasinospora grovesii</name>
    <dbReference type="NCBI Taxonomy" id="303347"/>
    <lineage>
        <taxon>Eukaryota</taxon>
        <taxon>Fungi</taxon>
        <taxon>Dikarya</taxon>
        <taxon>Ascomycota</taxon>
        <taxon>Pezizomycotina</taxon>
        <taxon>Sordariomycetes</taxon>
        <taxon>Sordariomycetidae</taxon>
        <taxon>Sordariales</taxon>
        <taxon>Diplogelasinosporaceae</taxon>
        <taxon>Diplogelasinospora</taxon>
    </lineage>
</organism>
<feature type="region of interest" description="Disordered" evidence="6">
    <location>
        <begin position="288"/>
        <end position="330"/>
    </location>
</feature>
<feature type="transmembrane region" description="Helical" evidence="7">
    <location>
        <begin position="195"/>
        <end position="213"/>
    </location>
</feature>
<feature type="transmembrane region" description="Helical" evidence="7">
    <location>
        <begin position="119"/>
        <end position="141"/>
    </location>
</feature>
<dbReference type="GO" id="GO:0016020">
    <property type="term" value="C:membrane"/>
    <property type="evidence" value="ECO:0007669"/>
    <property type="project" value="UniProtKB-SubCell"/>
</dbReference>
<evidence type="ECO:0000313" key="10">
    <source>
        <dbReference type="Proteomes" id="UP001303473"/>
    </source>
</evidence>
<keyword evidence="2 7" id="KW-0812">Transmembrane</keyword>
<dbReference type="EMBL" id="MU853982">
    <property type="protein sequence ID" value="KAK3934519.1"/>
    <property type="molecule type" value="Genomic_DNA"/>
</dbReference>
<accession>A0AAN6RZ62</accession>
<dbReference type="PANTHER" id="PTHR33048:SF42">
    <property type="entry name" value="INTEGRAL MEMBRANE PROTEIN"/>
    <property type="match status" value="1"/>
</dbReference>
<feature type="compositionally biased region" description="Polar residues" evidence="6">
    <location>
        <begin position="289"/>
        <end position="329"/>
    </location>
</feature>
<name>A0AAN6RZ62_9PEZI</name>
<dbReference type="InterPro" id="IPR052337">
    <property type="entry name" value="SAT4-like"/>
</dbReference>
<comment type="similarity">
    <text evidence="5">Belongs to the SAT4 family.</text>
</comment>
<protein>
    <recommendedName>
        <fullName evidence="8">Rhodopsin domain-containing protein</fullName>
    </recommendedName>
</protein>
<comment type="subcellular location">
    <subcellularLocation>
        <location evidence="1">Membrane</location>
        <topology evidence="1">Multi-pass membrane protein</topology>
    </subcellularLocation>
</comment>
<evidence type="ECO:0000256" key="6">
    <source>
        <dbReference type="SAM" id="MobiDB-lite"/>
    </source>
</evidence>
<evidence type="ECO:0000256" key="4">
    <source>
        <dbReference type="ARBA" id="ARBA00023136"/>
    </source>
</evidence>
<evidence type="ECO:0000313" key="9">
    <source>
        <dbReference type="EMBL" id="KAK3934519.1"/>
    </source>
</evidence>
<feature type="transmembrane region" description="Helical" evidence="7">
    <location>
        <begin position="86"/>
        <end position="107"/>
    </location>
</feature>
<dbReference type="PANTHER" id="PTHR33048">
    <property type="entry name" value="PTH11-LIKE INTEGRAL MEMBRANE PROTEIN (AFU_ORTHOLOGUE AFUA_5G11245)"/>
    <property type="match status" value="1"/>
</dbReference>
<evidence type="ECO:0000256" key="5">
    <source>
        <dbReference type="ARBA" id="ARBA00038359"/>
    </source>
</evidence>
<proteinExistence type="inferred from homology"/>